<dbReference type="EMBL" id="KI912113">
    <property type="protein sequence ID" value="ETS79878.1"/>
    <property type="molecule type" value="Genomic_DNA"/>
</dbReference>
<name>W3X174_PESFW</name>
<evidence type="ECO:0000313" key="3">
    <source>
        <dbReference type="Proteomes" id="UP000030651"/>
    </source>
</evidence>
<dbReference type="Pfam" id="PF20150">
    <property type="entry name" value="2EXR"/>
    <property type="match status" value="1"/>
</dbReference>
<keyword evidence="3" id="KW-1185">Reference proteome</keyword>
<dbReference type="OrthoDB" id="4772027at2759"/>
<accession>W3X174</accession>
<feature type="domain" description="2EXR" evidence="1">
    <location>
        <begin position="7"/>
        <end position="89"/>
    </location>
</feature>
<evidence type="ECO:0000313" key="2">
    <source>
        <dbReference type="EMBL" id="ETS79878.1"/>
    </source>
</evidence>
<reference evidence="3" key="1">
    <citation type="journal article" date="2015" name="BMC Genomics">
        <title>Genomic and transcriptomic analysis of the endophytic fungus Pestalotiopsis fici reveals its lifestyle and high potential for synthesis of natural products.</title>
        <authorList>
            <person name="Wang X."/>
            <person name="Zhang X."/>
            <person name="Liu L."/>
            <person name="Xiang M."/>
            <person name="Wang W."/>
            <person name="Sun X."/>
            <person name="Che Y."/>
            <person name="Guo L."/>
            <person name="Liu G."/>
            <person name="Guo L."/>
            <person name="Wang C."/>
            <person name="Yin W.B."/>
            <person name="Stadler M."/>
            <person name="Zhang X."/>
            <person name="Liu X."/>
        </authorList>
    </citation>
    <scope>NUCLEOTIDE SEQUENCE [LARGE SCALE GENOMIC DNA]</scope>
    <source>
        <strain evidence="3">W106-1 / CGMCC3.15140</strain>
    </source>
</reference>
<dbReference type="GeneID" id="19272420"/>
<dbReference type="KEGG" id="pfy:PFICI_07407"/>
<dbReference type="RefSeq" id="XP_007834179.1">
    <property type="nucleotide sequence ID" value="XM_007835988.1"/>
</dbReference>
<sequence length="275" mass="32376">MSSVTTFPQFMFLPLEIRQNIWQDAASTGPMRLDLSKYEARLDQDYVMLFLSTECRNHVAKHQRQRFAVYMASEEARHECLRHSTLVLTDSIQLYLGEYSCICVEEGYVDPRKCFRTLLIDWRSDLVVMEFLNPDLFDARRDSFCPQFPWASITRLGLRNDVFMASRTFPGRRLEVQRRKSKYWLECWSSVQEITFVLDDCVERRGYLAPSSAPQLDWRAPLEVTYRTSNAFEKELKSMKRNVLDALYTAGIFREEMDKLGRKAKVETVLELSWP</sequence>
<dbReference type="InterPro" id="IPR045518">
    <property type="entry name" value="2EXR"/>
</dbReference>
<organism evidence="2 3">
    <name type="scientific">Pestalotiopsis fici (strain W106-1 / CGMCC3.15140)</name>
    <dbReference type="NCBI Taxonomy" id="1229662"/>
    <lineage>
        <taxon>Eukaryota</taxon>
        <taxon>Fungi</taxon>
        <taxon>Dikarya</taxon>
        <taxon>Ascomycota</taxon>
        <taxon>Pezizomycotina</taxon>
        <taxon>Sordariomycetes</taxon>
        <taxon>Xylariomycetidae</taxon>
        <taxon>Amphisphaeriales</taxon>
        <taxon>Sporocadaceae</taxon>
        <taxon>Pestalotiopsis</taxon>
    </lineage>
</organism>
<protein>
    <recommendedName>
        <fullName evidence="1">2EXR domain-containing protein</fullName>
    </recommendedName>
</protein>
<proteinExistence type="predicted"/>
<dbReference type="HOGENOM" id="CLU_1012325_0_0_1"/>
<dbReference type="InParanoid" id="W3X174"/>
<gene>
    <name evidence="2" type="ORF">PFICI_07407</name>
</gene>
<dbReference type="AlphaFoldDB" id="W3X174"/>
<evidence type="ECO:0000259" key="1">
    <source>
        <dbReference type="Pfam" id="PF20150"/>
    </source>
</evidence>
<dbReference type="Proteomes" id="UP000030651">
    <property type="component" value="Unassembled WGS sequence"/>
</dbReference>